<dbReference type="Gene3D" id="2.60.120.330">
    <property type="entry name" value="B-lactam Antibiotic, Isopenicillin N Synthase, Chain"/>
    <property type="match status" value="1"/>
</dbReference>
<feature type="domain" description="Isopenicillin N synthase-like Fe(2+) 2OG dioxygenase" evidence="1">
    <location>
        <begin position="89"/>
        <end position="164"/>
    </location>
</feature>
<dbReference type="InterPro" id="IPR044861">
    <property type="entry name" value="IPNS-like_FE2OG_OXY"/>
</dbReference>
<dbReference type="InterPro" id="IPR050231">
    <property type="entry name" value="Iron_ascorbate_oxido_reductase"/>
</dbReference>
<gene>
    <name evidence="3" type="primary">LOC113701836</name>
</gene>
<keyword evidence="2" id="KW-1185">Reference proteome</keyword>
<name>A0A6P6TK96_COFAR</name>
<dbReference type="SUPFAM" id="SSF51197">
    <property type="entry name" value="Clavaminate synthase-like"/>
    <property type="match status" value="1"/>
</dbReference>
<organism evidence="2 3">
    <name type="scientific">Coffea arabica</name>
    <name type="common">Arabian coffee</name>
    <dbReference type="NCBI Taxonomy" id="13443"/>
    <lineage>
        <taxon>Eukaryota</taxon>
        <taxon>Viridiplantae</taxon>
        <taxon>Streptophyta</taxon>
        <taxon>Embryophyta</taxon>
        <taxon>Tracheophyta</taxon>
        <taxon>Spermatophyta</taxon>
        <taxon>Magnoliopsida</taxon>
        <taxon>eudicotyledons</taxon>
        <taxon>Gunneridae</taxon>
        <taxon>Pentapetalae</taxon>
        <taxon>asterids</taxon>
        <taxon>lamiids</taxon>
        <taxon>Gentianales</taxon>
        <taxon>Rubiaceae</taxon>
        <taxon>Ixoroideae</taxon>
        <taxon>Gardenieae complex</taxon>
        <taxon>Bertiereae - Coffeeae clade</taxon>
        <taxon>Coffeeae</taxon>
        <taxon>Coffea</taxon>
    </lineage>
</organism>
<accession>A0A6P6TK96</accession>
<dbReference type="RefSeq" id="XP_027078470.1">
    <property type="nucleotide sequence ID" value="XM_027222669.2"/>
</dbReference>
<dbReference type="Proteomes" id="UP001652660">
    <property type="component" value="Chromosome 7e"/>
</dbReference>
<evidence type="ECO:0000259" key="1">
    <source>
        <dbReference type="Pfam" id="PF03171"/>
    </source>
</evidence>
<sequence length="205" mass="22449">MEEYVNFCTELSRKIMRGIALALGGSPVEFEGTIAGDPFWVLRIIGYPGVSPANGQDMPKNDIGCGAHTEFGVSMRCSYLYVTMTSCSIPGLVTLVNQDDGITALQVKNLSGEWISGPPIPGTFVRNISDMLKILSNGLYESTLHRVTNNSPIYRVCVAYFYEPNYDAVIEPLDVSVKQTGGTTRFEGAVYGKHLVSKVLTNFIY</sequence>
<dbReference type="GeneID" id="113701836"/>
<dbReference type="PANTHER" id="PTHR47990">
    <property type="entry name" value="2-OXOGLUTARATE (2OG) AND FE(II)-DEPENDENT OXYGENASE SUPERFAMILY PROTEIN-RELATED"/>
    <property type="match status" value="1"/>
</dbReference>
<protein>
    <submittedName>
        <fullName evidence="3">Homoarginine-6-hydroxylase 2-ODD-C23-like</fullName>
    </submittedName>
</protein>
<dbReference type="AlphaFoldDB" id="A0A6P6TK96"/>
<reference evidence="3" key="2">
    <citation type="submission" date="2025-08" db="UniProtKB">
        <authorList>
            <consortium name="RefSeq"/>
        </authorList>
    </citation>
    <scope>IDENTIFICATION</scope>
    <source>
        <tissue evidence="3">Leaves</tissue>
    </source>
</reference>
<dbReference type="OrthoDB" id="288590at2759"/>
<evidence type="ECO:0000313" key="2">
    <source>
        <dbReference type="Proteomes" id="UP001652660"/>
    </source>
</evidence>
<proteinExistence type="predicted"/>
<dbReference type="Pfam" id="PF03171">
    <property type="entry name" value="2OG-FeII_Oxy"/>
    <property type="match status" value="1"/>
</dbReference>
<evidence type="ECO:0000313" key="3">
    <source>
        <dbReference type="RefSeq" id="XP_027078470.1"/>
    </source>
</evidence>
<dbReference type="InterPro" id="IPR027443">
    <property type="entry name" value="IPNS-like_sf"/>
</dbReference>
<reference evidence="2" key="1">
    <citation type="journal article" date="2025" name="Foods">
        <title>Unveiling the Microbial Signatures of Arabica Coffee Cherries: Insights into Ripeness Specific Diversity, Functional Traits, and Implications for Quality and Safety.</title>
        <authorList>
            <consortium name="RefSeq"/>
            <person name="Tenea G.N."/>
            <person name="Cifuentes V."/>
            <person name="Reyes P."/>
            <person name="Cevallos-Vallejos M."/>
        </authorList>
    </citation>
    <scope>NUCLEOTIDE SEQUENCE [LARGE SCALE GENOMIC DNA]</scope>
</reference>
<dbReference type="GO" id="GO:0051213">
    <property type="term" value="F:dioxygenase activity"/>
    <property type="evidence" value="ECO:0007669"/>
    <property type="project" value="UniProtKB-KW"/>
</dbReference>